<accession>A0A3S9UY63</accession>
<dbReference type="AlphaFoldDB" id="A0A3S9UY63"/>
<dbReference type="InterPro" id="IPR037923">
    <property type="entry name" value="HTH-like"/>
</dbReference>
<protein>
    <submittedName>
        <fullName evidence="5">AraC family transcriptional regulator</fullName>
    </submittedName>
</protein>
<dbReference type="Pfam" id="PF02311">
    <property type="entry name" value="AraC_binding"/>
    <property type="match status" value="1"/>
</dbReference>
<keyword evidence="3" id="KW-0804">Transcription</keyword>
<dbReference type="PANTHER" id="PTHR43280">
    <property type="entry name" value="ARAC-FAMILY TRANSCRIPTIONAL REGULATOR"/>
    <property type="match status" value="1"/>
</dbReference>
<dbReference type="Pfam" id="PF12833">
    <property type="entry name" value="HTH_18"/>
    <property type="match status" value="1"/>
</dbReference>
<evidence type="ECO:0000313" key="6">
    <source>
        <dbReference type="Proteomes" id="UP000270678"/>
    </source>
</evidence>
<keyword evidence="1" id="KW-0805">Transcription regulation</keyword>
<dbReference type="GO" id="GO:0003700">
    <property type="term" value="F:DNA-binding transcription factor activity"/>
    <property type="evidence" value="ECO:0007669"/>
    <property type="project" value="InterPro"/>
</dbReference>
<dbReference type="SUPFAM" id="SSF51215">
    <property type="entry name" value="Regulatory protein AraC"/>
    <property type="match status" value="1"/>
</dbReference>
<dbReference type="RefSeq" id="WP_126998719.1">
    <property type="nucleotide sequence ID" value="NZ_CP034346.1"/>
</dbReference>
<dbReference type="InterPro" id="IPR003313">
    <property type="entry name" value="AraC-bd"/>
</dbReference>
<proteinExistence type="predicted"/>
<keyword evidence="6" id="KW-1185">Reference proteome</keyword>
<keyword evidence="2" id="KW-0238">DNA-binding</keyword>
<evidence type="ECO:0000256" key="1">
    <source>
        <dbReference type="ARBA" id="ARBA00023015"/>
    </source>
</evidence>
<gene>
    <name evidence="5" type="ORF">EI981_12895</name>
</gene>
<name>A0A3S9UY63_9BACL</name>
<evidence type="ECO:0000259" key="4">
    <source>
        <dbReference type="PROSITE" id="PS01124"/>
    </source>
</evidence>
<dbReference type="SUPFAM" id="SSF46689">
    <property type="entry name" value="Homeodomain-like"/>
    <property type="match status" value="1"/>
</dbReference>
<dbReference type="InterPro" id="IPR018060">
    <property type="entry name" value="HTH_AraC"/>
</dbReference>
<organism evidence="5 6">
    <name type="scientific">Paenibacillus lutimineralis</name>
    <dbReference type="NCBI Taxonomy" id="2707005"/>
    <lineage>
        <taxon>Bacteria</taxon>
        <taxon>Bacillati</taxon>
        <taxon>Bacillota</taxon>
        <taxon>Bacilli</taxon>
        <taxon>Bacillales</taxon>
        <taxon>Paenibacillaceae</taxon>
        <taxon>Paenibacillus</taxon>
    </lineage>
</organism>
<evidence type="ECO:0000313" key="5">
    <source>
        <dbReference type="EMBL" id="AZS15269.1"/>
    </source>
</evidence>
<dbReference type="Gene3D" id="1.10.10.60">
    <property type="entry name" value="Homeodomain-like"/>
    <property type="match status" value="1"/>
</dbReference>
<dbReference type="GO" id="GO:0043565">
    <property type="term" value="F:sequence-specific DNA binding"/>
    <property type="evidence" value="ECO:0007669"/>
    <property type="project" value="InterPro"/>
</dbReference>
<dbReference type="PANTHER" id="PTHR43280:SF30">
    <property type="entry name" value="MMSAB OPERON REGULATORY PROTEIN"/>
    <property type="match status" value="1"/>
</dbReference>
<evidence type="ECO:0000256" key="2">
    <source>
        <dbReference type="ARBA" id="ARBA00023125"/>
    </source>
</evidence>
<dbReference type="EMBL" id="CP034346">
    <property type="protein sequence ID" value="AZS15269.1"/>
    <property type="molecule type" value="Genomic_DNA"/>
</dbReference>
<dbReference type="Proteomes" id="UP000270678">
    <property type="component" value="Chromosome"/>
</dbReference>
<evidence type="ECO:0000256" key="3">
    <source>
        <dbReference type="ARBA" id="ARBA00023163"/>
    </source>
</evidence>
<dbReference type="KEGG" id="plut:EI981_12895"/>
<dbReference type="SMART" id="SM00342">
    <property type="entry name" value="HTH_ARAC"/>
    <property type="match status" value="1"/>
</dbReference>
<dbReference type="OrthoDB" id="192171at2"/>
<dbReference type="PROSITE" id="PS01124">
    <property type="entry name" value="HTH_ARAC_FAMILY_2"/>
    <property type="match status" value="1"/>
</dbReference>
<dbReference type="InterPro" id="IPR009057">
    <property type="entry name" value="Homeodomain-like_sf"/>
</dbReference>
<reference evidence="6" key="1">
    <citation type="submission" date="2018-12" db="EMBL/GenBank/DDBJ databases">
        <title>Complete genome sequence of Paenibacillus sp. MBLB1234.</title>
        <authorList>
            <person name="Nam Y.-D."/>
            <person name="Kang J."/>
            <person name="Chung W.-H."/>
            <person name="Park Y.S."/>
        </authorList>
    </citation>
    <scope>NUCLEOTIDE SEQUENCE [LARGE SCALE GENOMIC DNA]</scope>
    <source>
        <strain evidence="6">MBLB1234</strain>
    </source>
</reference>
<feature type="domain" description="HTH araC/xylS-type" evidence="4">
    <location>
        <begin position="188"/>
        <end position="286"/>
    </location>
</feature>
<sequence length="304" mass="34551">MYCLEFAIPPLPQFLMAGHAVWKPGDQHFARVFGVYDLLLVTRGTLYMTEEEMEYEIGAGKMLVLEAGLPHFGHRSCSEDTEIYWVHFVHGHPAAHIRQEDIPWSTLLSKGTNEDVEPSSQQRMYLPKFAAVDVQSLEPLLRELDDIHNGLNVETALRLHLLLAELFAALQAECVRTFEPEPSLRLARAAVAYLNEHWRQSFQLAELEASLHFQANYITRCMKRHIGKTPLQYVLHLRLEEAKKLLGGTVLGISEIAEKVGIRDPNYMIRLFTSKLGMTPGAYRLMLRQRKGEEASGAQEQNDG</sequence>